<reference evidence="2" key="1">
    <citation type="journal article" date="2023" name="Mol. Phylogenet. Evol.">
        <title>Genome-scale phylogeny and comparative genomics of the fungal order Sordariales.</title>
        <authorList>
            <person name="Hensen N."/>
            <person name="Bonometti L."/>
            <person name="Westerberg I."/>
            <person name="Brannstrom I.O."/>
            <person name="Guillou S."/>
            <person name="Cros-Aarteil S."/>
            <person name="Calhoun S."/>
            <person name="Haridas S."/>
            <person name="Kuo A."/>
            <person name="Mondo S."/>
            <person name="Pangilinan J."/>
            <person name="Riley R."/>
            <person name="LaButti K."/>
            <person name="Andreopoulos B."/>
            <person name="Lipzen A."/>
            <person name="Chen C."/>
            <person name="Yan M."/>
            <person name="Daum C."/>
            <person name="Ng V."/>
            <person name="Clum A."/>
            <person name="Steindorff A."/>
            <person name="Ohm R.A."/>
            <person name="Martin F."/>
            <person name="Silar P."/>
            <person name="Natvig D.O."/>
            <person name="Lalanne C."/>
            <person name="Gautier V."/>
            <person name="Ament-Velasquez S.L."/>
            <person name="Kruys A."/>
            <person name="Hutchinson M.I."/>
            <person name="Powell A.J."/>
            <person name="Barry K."/>
            <person name="Miller A.N."/>
            <person name="Grigoriev I.V."/>
            <person name="Debuchy R."/>
            <person name="Gladieux P."/>
            <person name="Hiltunen Thoren M."/>
            <person name="Johannesson H."/>
        </authorList>
    </citation>
    <scope>NUCLEOTIDE SEQUENCE</scope>
    <source>
        <strain evidence="2">SMH4131-1</strain>
    </source>
</reference>
<evidence type="ECO:0000313" key="2">
    <source>
        <dbReference type="EMBL" id="KAK3336199.1"/>
    </source>
</evidence>
<evidence type="ECO:0008006" key="4">
    <source>
        <dbReference type="Google" id="ProtNLM"/>
    </source>
</evidence>
<keyword evidence="3" id="KW-1185">Reference proteome</keyword>
<accession>A0AAE0MM72</accession>
<name>A0AAE0MM72_9PEZI</name>
<gene>
    <name evidence="2" type="ORF">B0T19DRAFT_408840</name>
</gene>
<feature type="chain" id="PRO_5041992127" description="Secreted protein" evidence="1">
    <location>
        <begin position="16"/>
        <end position="70"/>
    </location>
</feature>
<comment type="caution">
    <text evidence="2">The sequence shown here is derived from an EMBL/GenBank/DDBJ whole genome shotgun (WGS) entry which is preliminary data.</text>
</comment>
<evidence type="ECO:0000313" key="3">
    <source>
        <dbReference type="Proteomes" id="UP001286456"/>
    </source>
</evidence>
<sequence length="70" mass="8065">MVVTVFTALIFKACCMFPVFESINCPPRTAKDCVYCYYQLGWAMRRIKCVTLTLNEGNQRTVDKKISFSI</sequence>
<dbReference type="EMBL" id="JAUEPO010000001">
    <property type="protein sequence ID" value="KAK3336199.1"/>
    <property type="molecule type" value="Genomic_DNA"/>
</dbReference>
<feature type="signal peptide" evidence="1">
    <location>
        <begin position="1"/>
        <end position="15"/>
    </location>
</feature>
<dbReference type="Proteomes" id="UP001286456">
    <property type="component" value="Unassembled WGS sequence"/>
</dbReference>
<organism evidence="2 3">
    <name type="scientific">Cercophora scortea</name>
    <dbReference type="NCBI Taxonomy" id="314031"/>
    <lineage>
        <taxon>Eukaryota</taxon>
        <taxon>Fungi</taxon>
        <taxon>Dikarya</taxon>
        <taxon>Ascomycota</taxon>
        <taxon>Pezizomycotina</taxon>
        <taxon>Sordariomycetes</taxon>
        <taxon>Sordariomycetidae</taxon>
        <taxon>Sordariales</taxon>
        <taxon>Lasiosphaeriaceae</taxon>
        <taxon>Cercophora</taxon>
    </lineage>
</organism>
<protein>
    <recommendedName>
        <fullName evidence="4">Secreted protein</fullName>
    </recommendedName>
</protein>
<evidence type="ECO:0000256" key="1">
    <source>
        <dbReference type="SAM" id="SignalP"/>
    </source>
</evidence>
<proteinExistence type="predicted"/>
<dbReference type="AlphaFoldDB" id="A0AAE0MM72"/>
<keyword evidence="1" id="KW-0732">Signal</keyword>
<reference evidence="2" key="2">
    <citation type="submission" date="2023-06" db="EMBL/GenBank/DDBJ databases">
        <authorList>
            <consortium name="Lawrence Berkeley National Laboratory"/>
            <person name="Haridas S."/>
            <person name="Hensen N."/>
            <person name="Bonometti L."/>
            <person name="Westerberg I."/>
            <person name="Brannstrom I.O."/>
            <person name="Guillou S."/>
            <person name="Cros-Aarteil S."/>
            <person name="Calhoun S."/>
            <person name="Kuo A."/>
            <person name="Mondo S."/>
            <person name="Pangilinan J."/>
            <person name="Riley R."/>
            <person name="Labutti K."/>
            <person name="Andreopoulos B."/>
            <person name="Lipzen A."/>
            <person name="Chen C."/>
            <person name="Yanf M."/>
            <person name="Daum C."/>
            <person name="Ng V."/>
            <person name="Clum A."/>
            <person name="Steindorff A."/>
            <person name="Ohm R."/>
            <person name="Martin F."/>
            <person name="Silar P."/>
            <person name="Natvig D."/>
            <person name="Lalanne C."/>
            <person name="Gautier V."/>
            <person name="Ament-Velasquez S.L."/>
            <person name="Kruys A."/>
            <person name="Hutchinson M.I."/>
            <person name="Powell A.J."/>
            <person name="Barry K."/>
            <person name="Miller A.N."/>
            <person name="Grigoriev I.V."/>
            <person name="Debuchy R."/>
            <person name="Gladieux P."/>
            <person name="Thoren M.H."/>
            <person name="Johannesson H."/>
        </authorList>
    </citation>
    <scope>NUCLEOTIDE SEQUENCE</scope>
    <source>
        <strain evidence="2">SMH4131-1</strain>
    </source>
</reference>